<keyword evidence="1" id="KW-0472">Membrane</keyword>
<name>A0A6J7G229_9ZZZZ</name>
<protein>
    <submittedName>
        <fullName evidence="2">Unannotated protein</fullName>
    </submittedName>
</protein>
<evidence type="ECO:0000256" key="1">
    <source>
        <dbReference type="SAM" id="Phobius"/>
    </source>
</evidence>
<keyword evidence="1" id="KW-0812">Transmembrane</keyword>
<evidence type="ECO:0000313" key="3">
    <source>
        <dbReference type="EMBL" id="CAB4963842.1"/>
    </source>
</evidence>
<sequence>MKFRRPRNSTLVSIVVFIISFGFWLGQPQTPKPPSRIPDVSWVFVTTTVAPIPVDTLPPVVDTTLPPETTIPIDTVPTETTLEPAVTTVAP</sequence>
<organism evidence="2">
    <name type="scientific">freshwater metagenome</name>
    <dbReference type="NCBI Taxonomy" id="449393"/>
    <lineage>
        <taxon>unclassified sequences</taxon>
        <taxon>metagenomes</taxon>
        <taxon>ecological metagenomes</taxon>
    </lineage>
</organism>
<feature type="transmembrane region" description="Helical" evidence="1">
    <location>
        <begin position="9"/>
        <end position="26"/>
    </location>
</feature>
<gene>
    <name evidence="2" type="ORF">UFOPK3573_00699</name>
    <name evidence="3" type="ORF">UFOPK3879_00834</name>
</gene>
<dbReference type="EMBL" id="CAFBNR010000034">
    <property type="protein sequence ID" value="CAB4963842.1"/>
    <property type="molecule type" value="Genomic_DNA"/>
</dbReference>
<reference evidence="2" key="1">
    <citation type="submission" date="2020-05" db="EMBL/GenBank/DDBJ databases">
        <authorList>
            <person name="Chiriac C."/>
            <person name="Salcher M."/>
            <person name="Ghai R."/>
            <person name="Kavagutti S V."/>
        </authorList>
    </citation>
    <scope>NUCLEOTIDE SEQUENCE</scope>
</reference>
<accession>A0A6J7G229</accession>
<proteinExistence type="predicted"/>
<dbReference type="EMBL" id="CAFBMJ010000042">
    <property type="protein sequence ID" value="CAB4902091.1"/>
    <property type="molecule type" value="Genomic_DNA"/>
</dbReference>
<keyword evidence="1" id="KW-1133">Transmembrane helix</keyword>
<evidence type="ECO:0000313" key="2">
    <source>
        <dbReference type="EMBL" id="CAB4902091.1"/>
    </source>
</evidence>
<dbReference type="AlphaFoldDB" id="A0A6J7G229"/>